<name>A0A833MA11_9FIRM</name>
<keyword evidence="1" id="KW-0812">Transmembrane</keyword>
<feature type="transmembrane region" description="Helical" evidence="1">
    <location>
        <begin position="6"/>
        <end position="23"/>
    </location>
</feature>
<comment type="caution">
    <text evidence="2">The sequence shown here is derived from an EMBL/GenBank/DDBJ whole genome shotgun (WGS) entry which is preliminary data.</text>
</comment>
<keyword evidence="1" id="KW-0472">Membrane</keyword>
<evidence type="ECO:0008006" key="4">
    <source>
        <dbReference type="Google" id="ProtNLM"/>
    </source>
</evidence>
<keyword evidence="1" id="KW-1133">Transmembrane helix</keyword>
<dbReference type="RefSeq" id="WP_151865081.1">
    <property type="nucleotide sequence ID" value="NZ_WBZB01000013.1"/>
</dbReference>
<dbReference type="InterPro" id="IPR046118">
    <property type="entry name" value="DUF6115"/>
</dbReference>
<dbReference type="AlphaFoldDB" id="A0A833MA11"/>
<evidence type="ECO:0000313" key="3">
    <source>
        <dbReference type="Proteomes" id="UP000465601"/>
    </source>
</evidence>
<sequence length="151" mass="17569">MDYNTIIVLVGILVTIIAIYVIVKTNHTDEISKEDNDFTSINRNSIRNKDQESLQEMATRMDIAEGDIIQLRKDTRQLMEVYNKAKEAALAVKKQNDEEATSFNQKFNYNLFTQRNHDIIELHQQGLRAEEIAKKLNKSIREIEMVIKLTK</sequence>
<accession>A0A833MA11</accession>
<proteinExistence type="predicted"/>
<reference evidence="2 3" key="1">
    <citation type="submission" date="2019-10" db="EMBL/GenBank/DDBJ databases">
        <title>Alkaliphilus serpentinus sp. nov. and Alkaliphilus pronyensis sp. nov., two novel anaerobic alkaliphilic species isolated from the serpentinized-hosted hydrothermal field of the Prony Bay (New Caledonia).</title>
        <authorList>
            <person name="Postec A."/>
        </authorList>
    </citation>
    <scope>NUCLEOTIDE SEQUENCE [LARGE SCALE GENOMIC DNA]</scope>
    <source>
        <strain evidence="2 3">LacT</strain>
    </source>
</reference>
<protein>
    <recommendedName>
        <fullName evidence="4">DUF2802 domain-containing protein</fullName>
    </recommendedName>
</protein>
<dbReference type="OrthoDB" id="1956247at2"/>
<evidence type="ECO:0000256" key="1">
    <source>
        <dbReference type="SAM" id="Phobius"/>
    </source>
</evidence>
<gene>
    <name evidence="2" type="ORF">F8153_04030</name>
</gene>
<evidence type="ECO:0000313" key="2">
    <source>
        <dbReference type="EMBL" id="KAB3531355.1"/>
    </source>
</evidence>
<organism evidence="2 3">
    <name type="scientific">Alkaliphilus serpentinus</name>
    <dbReference type="NCBI Taxonomy" id="1482731"/>
    <lineage>
        <taxon>Bacteria</taxon>
        <taxon>Bacillati</taxon>
        <taxon>Bacillota</taxon>
        <taxon>Clostridia</taxon>
        <taxon>Peptostreptococcales</taxon>
        <taxon>Natronincolaceae</taxon>
        <taxon>Alkaliphilus</taxon>
    </lineage>
</organism>
<dbReference type="Pfam" id="PF19610">
    <property type="entry name" value="DUF6115"/>
    <property type="match status" value="1"/>
</dbReference>
<dbReference type="EMBL" id="WBZB01000013">
    <property type="protein sequence ID" value="KAB3531355.1"/>
    <property type="molecule type" value="Genomic_DNA"/>
</dbReference>
<keyword evidence="3" id="KW-1185">Reference proteome</keyword>
<dbReference type="Proteomes" id="UP000465601">
    <property type="component" value="Unassembled WGS sequence"/>
</dbReference>